<comment type="subcellular location">
    <subcellularLocation>
        <location evidence="1">Cell membrane</location>
        <topology evidence="1">Multi-pass membrane protein</topology>
    </subcellularLocation>
</comment>
<dbReference type="Pfam" id="PF12704">
    <property type="entry name" value="MacB_PCD"/>
    <property type="match status" value="1"/>
</dbReference>
<feature type="domain" description="MacB-like periplasmic core" evidence="9">
    <location>
        <begin position="26"/>
        <end position="251"/>
    </location>
</feature>
<keyword evidence="5 7" id="KW-0472">Membrane</keyword>
<protein>
    <submittedName>
        <fullName evidence="10">Peptide ABC transporter permease</fullName>
    </submittedName>
</protein>
<feature type="transmembrane region" description="Helical" evidence="7">
    <location>
        <begin position="285"/>
        <end position="312"/>
    </location>
</feature>
<dbReference type="AlphaFoldDB" id="A0A370X2F6"/>
<gene>
    <name evidence="10" type="ORF">DWU99_13755</name>
</gene>
<evidence type="ECO:0000259" key="9">
    <source>
        <dbReference type="Pfam" id="PF12704"/>
    </source>
</evidence>
<keyword evidence="11" id="KW-1185">Reference proteome</keyword>
<dbReference type="GO" id="GO:0022857">
    <property type="term" value="F:transmembrane transporter activity"/>
    <property type="evidence" value="ECO:0007669"/>
    <property type="project" value="TreeGrafter"/>
</dbReference>
<name>A0A370X2F6_9GAMM</name>
<accession>A0A370X2F6</accession>
<dbReference type="InterPro" id="IPR050250">
    <property type="entry name" value="Macrolide_Exporter_MacB"/>
</dbReference>
<evidence type="ECO:0000256" key="3">
    <source>
        <dbReference type="ARBA" id="ARBA00022692"/>
    </source>
</evidence>
<dbReference type="InterPro" id="IPR025857">
    <property type="entry name" value="MacB_PCD"/>
</dbReference>
<reference evidence="10 11" key="1">
    <citation type="submission" date="2018-07" db="EMBL/GenBank/DDBJ databases">
        <title>Dyella monticola sp. nov. and Dyella psychrodurans sp. nov. isolated from monsoon evergreen broad-leaved forest soil of Dinghu Mountain, China.</title>
        <authorList>
            <person name="Gao Z."/>
            <person name="Qiu L."/>
        </authorList>
    </citation>
    <scope>NUCLEOTIDE SEQUENCE [LARGE SCALE GENOMIC DNA]</scope>
    <source>
        <strain evidence="10 11">4MSK11</strain>
    </source>
</reference>
<feature type="transmembrane region" description="Helical" evidence="7">
    <location>
        <begin position="341"/>
        <end position="362"/>
    </location>
</feature>
<keyword evidence="3 7" id="KW-0812">Transmembrane</keyword>
<dbReference type="Proteomes" id="UP000255334">
    <property type="component" value="Unassembled WGS sequence"/>
</dbReference>
<dbReference type="GO" id="GO:0005886">
    <property type="term" value="C:plasma membrane"/>
    <property type="evidence" value="ECO:0007669"/>
    <property type="project" value="UniProtKB-SubCell"/>
</dbReference>
<feature type="transmembrane region" description="Helical" evidence="7">
    <location>
        <begin position="374"/>
        <end position="396"/>
    </location>
</feature>
<evidence type="ECO:0000259" key="8">
    <source>
        <dbReference type="Pfam" id="PF02687"/>
    </source>
</evidence>
<evidence type="ECO:0000256" key="7">
    <source>
        <dbReference type="SAM" id="Phobius"/>
    </source>
</evidence>
<feature type="transmembrane region" description="Helical" evidence="7">
    <location>
        <begin position="20"/>
        <end position="40"/>
    </location>
</feature>
<comment type="caution">
    <text evidence="10">The sequence shown here is derived from an EMBL/GenBank/DDBJ whole genome shotgun (WGS) entry which is preliminary data.</text>
</comment>
<feature type="domain" description="ABC3 transporter permease C-terminal" evidence="8">
    <location>
        <begin position="291"/>
        <end position="403"/>
    </location>
</feature>
<dbReference type="PANTHER" id="PTHR30572:SF4">
    <property type="entry name" value="ABC TRANSPORTER PERMEASE YTRF"/>
    <property type="match status" value="1"/>
</dbReference>
<keyword evidence="2" id="KW-1003">Cell membrane</keyword>
<evidence type="ECO:0000256" key="4">
    <source>
        <dbReference type="ARBA" id="ARBA00022989"/>
    </source>
</evidence>
<dbReference type="EMBL" id="QRBF01000005">
    <property type="protein sequence ID" value="RDS82470.1"/>
    <property type="molecule type" value="Genomic_DNA"/>
</dbReference>
<proteinExistence type="inferred from homology"/>
<dbReference type="InterPro" id="IPR003838">
    <property type="entry name" value="ABC3_permease_C"/>
</dbReference>
<dbReference type="OrthoDB" id="9770036at2"/>
<evidence type="ECO:0000256" key="1">
    <source>
        <dbReference type="ARBA" id="ARBA00004651"/>
    </source>
</evidence>
<dbReference type="PANTHER" id="PTHR30572">
    <property type="entry name" value="MEMBRANE COMPONENT OF TRANSPORTER-RELATED"/>
    <property type="match status" value="1"/>
</dbReference>
<keyword evidence="4 7" id="KW-1133">Transmembrane helix</keyword>
<evidence type="ECO:0000313" key="10">
    <source>
        <dbReference type="EMBL" id="RDS82470.1"/>
    </source>
</evidence>
<comment type="similarity">
    <text evidence="6">Belongs to the ABC-4 integral membrane protein family.</text>
</comment>
<evidence type="ECO:0000256" key="6">
    <source>
        <dbReference type="ARBA" id="ARBA00038076"/>
    </source>
</evidence>
<evidence type="ECO:0000256" key="5">
    <source>
        <dbReference type="ARBA" id="ARBA00023136"/>
    </source>
</evidence>
<organism evidence="10 11">
    <name type="scientific">Dyella psychrodurans</name>
    <dbReference type="NCBI Taxonomy" id="1927960"/>
    <lineage>
        <taxon>Bacteria</taxon>
        <taxon>Pseudomonadati</taxon>
        <taxon>Pseudomonadota</taxon>
        <taxon>Gammaproteobacteria</taxon>
        <taxon>Lysobacterales</taxon>
        <taxon>Rhodanobacteraceae</taxon>
        <taxon>Dyella</taxon>
    </lineage>
</organism>
<dbReference type="Pfam" id="PF02687">
    <property type="entry name" value="FtsX"/>
    <property type="match status" value="1"/>
</dbReference>
<evidence type="ECO:0000256" key="2">
    <source>
        <dbReference type="ARBA" id="ARBA00022475"/>
    </source>
</evidence>
<evidence type="ECO:0000313" key="11">
    <source>
        <dbReference type="Proteomes" id="UP000255334"/>
    </source>
</evidence>
<sequence>MTMQIRPILATLKHHKAGTLLIALQIALTLAIVCNALFIIHQRLAHLSQPTGLDESHLLVIQNQWANKPTKGDISSLLADDLATLRKVPGVANAYATDGYPLSSGGITYGIGHSPDKLNFVSNTAIYFADENALPTLGLKLVAGRNFRSDEIGEIGGRDKIAPQVLIITSELARRLFPGESAVGKMAYVSDKPSIIIGVVERMQTPYVDSAMAQWSDCSTLMPFHQLVTPTNYVVRAQPGQLDDVAKRVRAALYAANRLRVISPEDGVKTFAQVRAQAYKSDRGMAILMASISVILLAITAAGIVGLTSFWVGQRRKQIGVRRALGATRHDILSYFLTENLLIGVGGVLLGGVLALGLNLWLMKQFEMARLAPGYVLAGVVTLLLLGQCAVLAPALRASNVPPVEATRSV</sequence>